<dbReference type="InterPro" id="IPR000182">
    <property type="entry name" value="GNAT_dom"/>
</dbReference>
<organism evidence="4 5">
    <name type="scientific">Borborobacter arsenicus</name>
    <dbReference type="NCBI Taxonomy" id="1851146"/>
    <lineage>
        <taxon>Bacteria</taxon>
        <taxon>Pseudomonadati</taxon>
        <taxon>Pseudomonadota</taxon>
        <taxon>Alphaproteobacteria</taxon>
        <taxon>Hyphomicrobiales</taxon>
        <taxon>Phyllobacteriaceae</taxon>
        <taxon>Borborobacter</taxon>
    </lineage>
</organism>
<evidence type="ECO:0000313" key="5">
    <source>
        <dbReference type="Proteomes" id="UP000281647"/>
    </source>
</evidence>
<gene>
    <name evidence="4" type="ORF">EET67_22560</name>
</gene>
<dbReference type="PROSITE" id="PS51186">
    <property type="entry name" value="GNAT"/>
    <property type="match status" value="1"/>
</dbReference>
<evidence type="ECO:0000256" key="1">
    <source>
        <dbReference type="ARBA" id="ARBA00022679"/>
    </source>
</evidence>
<dbReference type="RefSeq" id="WP_128628590.1">
    <property type="nucleotide sequence ID" value="NZ_RKST01000037.1"/>
</dbReference>
<keyword evidence="2" id="KW-0012">Acyltransferase</keyword>
<dbReference type="InterPro" id="IPR016181">
    <property type="entry name" value="Acyl_CoA_acyltransferase"/>
</dbReference>
<dbReference type="Pfam" id="PF00583">
    <property type="entry name" value="Acetyltransf_1"/>
    <property type="match status" value="1"/>
</dbReference>
<keyword evidence="5" id="KW-1185">Reference proteome</keyword>
<evidence type="ECO:0000256" key="2">
    <source>
        <dbReference type="ARBA" id="ARBA00023315"/>
    </source>
</evidence>
<dbReference type="AlphaFoldDB" id="A0A432V044"/>
<dbReference type="EMBL" id="RKST01000037">
    <property type="protein sequence ID" value="RUM95549.1"/>
    <property type="molecule type" value="Genomic_DNA"/>
</dbReference>
<feature type="domain" description="N-acetyltransferase" evidence="3">
    <location>
        <begin position="5"/>
        <end position="140"/>
    </location>
</feature>
<dbReference type="Proteomes" id="UP000281647">
    <property type="component" value="Unassembled WGS sequence"/>
</dbReference>
<dbReference type="Gene3D" id="3.40.630.30">
    <property type="match status" value="1"/>
</dbReference>
<sequence>MTLAVTYMPETPAHDPEIDTINEEAFGPGRFTRAAYKIREGGPHERGLSFVALHDGSVIASVRMTRIGAGKGRALLLGPLAVRPAFKNIGIGRKLVAMALEAAKEAGAPCVVLVGDEPYYGPLGFRLIPRGQITMPRPVDLNRLLAVEIQPGAVAALSGDVRHSDQIDGVAGCMKLQASVA</sequence>
<dbReference type="PANTHER" id="PTHR43877">
    <property type="entry name" value="AMINOALKYLPHOSPHONATE N-ACETYLTRANSFERASE-RELATED-RELATED"/>
    <property type="match status" value="1"/>
</dbReference>
<protein>
    <submittedName>
        <fullName evidence="4">N-acetyltransferase</fullName>
    </submittedName>
</protein>
<evidence type="ECO:0000259" key="3">
    <source>
        <dbReference type="PROSITE" id="PS51186"/>
    </source>
</evidence>
<dbReference type="SUPFAM" id="SSF55729">
    <property type="entry name" value="Acyl-CoA N-acyltransferases (Nat)"/>
    <property type="match status" value="1"/>
</dbReference>
<accession>A0A432V044</accession>
<dbReference type="InterPro" id="IPR050832">
    <property type="entry name" value="Bact_Acetyltransf"/>
</dbReference>
<reference evidence="4 5" key="1">
    <citation type="submission" date="2018-11" db="EMBL/GenBank/DDBJ databases">
        <title>Pseudaminobacter arsenicus sp. nov., an arsenic-resistant bacterium isolated from arsenic-rich aquifers.</title>
        <authorList>
            <person name="Mu Y."/>
        </authorList>
    </citation>
    <scope>NUCLEOTIDE SEQUENCE [LARGE SCALE GENOMIC DNA]</scope>
    <source>
        <strain evidence="4 5">CB3</strain>
    </source>
</reference>
<dbReference type="OrthoDB" id="9815099at2"/>
<proteinExistence type="predicted"/>
<comment type="caution">
    <text evidence="4">The sequence shown here is derived from an EMBL/GenBank/DDBJ whole genome shotgun (WGS) entry which is preliminary data.</text>
</comment>
<name>A0A432V044_9HYPH</name>
<keyword evidence="1 4" id="KW-0808">Transferase</keyword>
<dbReference type="PANTHER" id="PTHR43877:SF1">
    <property type="entry name" value="ACETYLTRANSFERASE"/>
    <property type="match status" value="1"/>
</dbReference>
<dbReference type="GO" id="GO:0016747">
    <property type="term" value="F:acyltransferase activity, transferring groups other than amino-acyl groups"/>
    <property type="evidence" value="ECO:0007669"/>
    <property type="project" value="InterPro"/>
</dbReference>
<evidence type="ECO:0000313" key="4">
    <source>
        <dbReference type="EMBL" id="RUM95549.1"/>
    </source>
</evidence>
<dbReference type="CDD" id="cd04301">
    <property type="entry name" value="NAT_SF"/>
    <property type="match status" value="1"/>
</dbReference>